<dbReference type="RefSeq" id="WP_344711610.1">
    <property type="nucleotide sequence ID" value="NZ_BAAAWH010000001.1"/>
</dbReference>
<evidence type="ECO:0000313" key="2">
    <source>
        <dbReference type="EMBL" id="MFB9644816.1"/>
    </source>
</evidence>
<comment type="caution">
    <text evidence="2">The sequence shown here is derived from an EMBL/GenBank/DDBJ whole genome shotgun (WGS) entry which is preliminary data.</text>
</comment>
<keyword evidence="3" id="KW-1185">Reference proteome</keyword>
<gene>
    <name evidence="2" type="ORF">ACFFPJ_03275</name>
</gene>
<dbReference type="Proteomes" id="UP001589611">
    <property type="component" value="Unassembled WGS sequence"/>
</dbReference>
<reference evidence="2 3" key="1">
    <citation type="submission" date="2024-09" db="EMBL/GenBank/DDBJ databases">
        <authorList>
            <person name="Sun Q."/>
            <person name="Mori K."/>
        </authorList>
    </citation>
    <scope>NUCLEOTIDE SEQUENCE [LARGE SCALE GENOMIC DNA]</scope>
    <source>
        <strain evidence="2 3">JCM 1342</strain>
    </source>
</reference>
<proteinExistence type="predicted"/>
<evidence type="ECO:0000256" key="1">
    <source>
        <dbReference type="SAM" id="MobiDB-lite"/>
    </source>
</evidence>
<dbReference type="EMBL" id="JBHMBE010000001">
    <property type="protein sequence ID" value="MFB9644816.1"/>
    <property type="molecule type" value="Genomic_DNA"/>
</dbReference>
<feature type="compositionally biased region" description="Basic and acidic residues" evidence="1">
    <location>
        <begin position="42"/>
        <end position="51"/>
    </location>
</feature>
<organism evidence="2 3">
    <name type="scientific">Microbacterium terregens</name>
    <dbReference type="NCBI Taxonomy" id="69363"/>
    <lineage>
        <taxon>Bacteria</taxon>
        <taxon>Bacillati</taxon>
        <taxon>Actinomycetota</taxon>
        <taxon>Actinomycetes</taxon>
        <taxon>Micrococcales</taxon>
        <taxon>Microbacteriaceae</taxon>
        <taxon>Microbacterium</taxon>
    </lineage>
</organism>
<sequence length="51" mass="5553">MATYRIEPAFDSVDVALERFDEEAMQFAGNLPDAGAPASASTDERHSEQHA</sequence>
<protein>
    <submittedName>
        <fullName evidence="2">Uncharacterized protein</fullName>
    </submittedName>
</protein>
<name>A0ABV5SWS6_9MICO</name>
<accession>A0ABV5SWS6</accession>
<evidence type="ECO:0000313" key="3">
    <source>
        <dbReference type="Proteomes" id="UP001589611"/>
    </source>
</evidence>
<feature type="region of interest" description="Disordered" evidence="1">
    <location>
        <begin position="29"/>
        <end position="51"/>
    </location>
</feature>